<proteinExistence type="predicted"/>
<dbReference type="Pfam" id="PF15348">
    <property type="entry name" value="GEMIN8"/>
    <property type="match status" value="1"/>
</dbReference>
<protein>
    <submittedName>
        <fullName evidence="2">GEMIN8</fullName>
    </submittedName>
</protein>
<organism evidence="2 3">
    <name type="scientific">Acanthosepion pharaonis</name>
    <name type="common">Pharaoh cuttlefish</name>
    <name type="synonym">Sepia pharaonis</name>
    <dbReference type="NCBI Taxonomy" id="158019"/>
    <lineage>
        <taxon>Eukaryota</taxon>
        <taxon>Metazoa</taxon>
        <taxon>Spiralia</taxon>
        <taxon>Lophotrochozoa</taxon>
        <taxon>Mollusca</taxon>
        <taxon>Cephalopoda</taxon>
        <taxon>Coleoidea</taxon>
        <taxon>Decapodiformes</taxon>
        <taxon>Sepiida</taxon>
        <taxon>Sepiina</taxon>
        <taxon>Sepiidae</taxon>
        <taxon>Acanthosepion</taxon>
    </lineage>
</organism>
<dbReference type="Proteomes" id="UP000597762">
    <property type="component" value="Unassembled WGS sequence"/>
</dbReference>
<evidence type="ECO:0000313" key="3">
    <source>
        <dbReference type="Proteomes" id="UP000597762"/>
    </source>
</evidence>
<name>A0A812AQE3_ACAPH</name>
<evidence type="ECO:0000256" key="1">
    <source>
        <dbReference type="SAM" id="MobiDB-lite"/>
    </source>
</evidence>
<reference evidence="2" key="1">
    <citation type="submission" date="2021-01" db="EMBL/GenBank/DDBJ databases">
        <authorList>
            <person name="Li R."/>
            <person name="Bekaert M."/>
        </authorList>
    </citation>
    <scope>NUCLEOTIDE SEQUENCE</scope>
    <source>
        <strain evidence="2">Farmed</strain>
    </source>
</reference>
<accession>A0A812AQE3</accession>
<feature type="region of interest" description="Disordered" evidence="1">
    <location>
        <begin position="51"/>
        <end position="98"/>
    </location>
</feature>
<sequence length="213" mass="25012">MDNSYYWYADKCFSKYWHHYNDARQWYMNHLHYLNAVNSSLCYLPQTASAPLQPRSSLSQTGGWKYRKHKKQKKKTVTQRQSCKSVTSSRETGLSSQGEEEFQVEITDAWREFLVKSSELKKKKEMTKTMENNSHDDQCINIEDLADQPREASHLPPSERPGARRTLQMKQLYGKEAGIIHGMETALQMEFDRIVDMVQPKLWPNMPLKCTFH</sequence>
<feature type="compositionally biased region" description="Polar residues" evidence="1">
    <location>
        <begin position="51"/>
        <end position="62"/>
    </location>
</feature>
<keyword evidence="3" id="KW-1185">Reference proteome</keyword>
<dbReference type="GO" id="GO:0000387">
    <property type="term" value="P:spliceosomal snRNP assembly"/>
    <property type="evidence" value="ECO:0007669"/>
    <property type="project" value="InterPro"/>
</dbReference>
<dbReference type="EMBL" id="CAHIKZ030000097">
    <property type="protein sequence ID" value="CAE1151951.1"/>
    <property type="molecule type" value="Genomic_DNA"/>
</dbReference>
<dbReference type="AlphaFoldDB" id="A0A812AQE3"/>
<dbReference type="GO" id="GO:0032797">
    <property type="term" value="C:SMN complex"/>
    <property type="evidence" value="ECO:0007669"/>
    <property type="project" value="InterPro"/>
</dbReference>
<dbReference type="PANTHER" id="PTHR16238">
    <property type="entry name" value="GEM-ASSOCIATED PROTEIN 8"/>
    <property type="match status" value="1"/>
</dbReference>
<dbReference type="OrthoDB" id="5989213at2759"/>
<dbReference type="PANTHER" id="PTHR16238:SF7">
    <property type="entry name" value="GEM-ASSOCIATED PROTEIN 8"/>
    <property type="match status" value="1"/>
</dbReference>
<evidence type="ECO:0000313" key="2">
    <source>
        <dbReference type="EMBL" id="CAE1151951.1"/>
    </source>
</evidence>
<comment type="caution">
    <text evidence="2">The sequence shown here is derived from an EMBL/GenBank/DDBJ whole genome shotgun (WGS) entry which is preliminary data.</text>
</comment>
<dbReference type="InterPro" id="IPR034754">
    <property type="entry name" value="GEMIN8"/>
</dbReference>
<feature type="compositionally biased region" description="Polar residues" evidence="1">
    <location>
        <begin position="78"/>
        <end position="97"/>
    </location>
</feature>
<gene>
    <name evidence="2" type="ORF">SPHA_3302</name>
</gene>
<feature type="compositionally biased region" description="Basic residues" evidence="1">
    <location>
        <begin position="65"/>
        <end position="77"/>
    </location>
</feature>